<name>A0A383D0V3_9ZZZZ</name>
<dbReference type="EMBL" id="UINC01213359">
    <property type="protein sequence ID" value="SVE38092.1"/>
    <property type="molecule type" value="Genomic_DNA"/>
</dbReference>
<feature type="non-terminal residue" evidence="2">
    <location>
        <position position="25"/>
    </location>
</feature>
<keyword evidence="1" id="KW-0472">Membrane</keyword>
<organism evidence="2">
    <name type="scientific">marine metagenome</name>
    <dbReference type="NCBI Taxonomy" id="408172"/>
    <lineage>
        <taxon>unclassified sequences</taxon>
        <taxon>metagenomes</taxon>
        <taxon>ecological metagenomes</taxon>
    </lineage>
</organism>
<keyword evidence="1" id="KW-0812">Transmembrane</keyword>
<reference evidence="2" key="1">
    <citation type="submission" date="2018-05" db="EMBL/GenBank/DDBJ databases">
        <authorList>
            <person name="Lanie J.A."/>
            <person name="Ng W.-L."/>
            <person name="Kazmierczak K.M."/>
            <person name="Andrzejewski T.M."/>
            <person name="Davidsen T.M."/>
            <person name="Wayne K.J."/>
            <person name="Tettelin H."/>
            <person name="Glass J.I."/>
            <person name="Rusch D."/>
            <person name="Podicherti R."/>
            <person name="Tsui H.-C.T."/>
            <person name="Winkler M.E."/>
        </authorList>
    </citation>
    <scope>NUCLEOTIDE SEQUENCE</scope>
</reference>
<accession>A0A383D0V3</accession>
<dbReference type="AlphaFoldDB" id="A0A383D0V3"/>
<sequence length="25" mass="3052">SSYITPTSWTVYFTNGYWLIIFIFM</sequence>
<evidence type="ECO:0000256" key="1">
    <source>
        <dbReference type="SAM" id="Phobius"/>
    </source>
</evidence>
<keyword evidence="1" id="KW-1133">Transmembrane helix</keyword>
<gene>
    <name evidence="2" type="ORF">METZ01_LOCUS490946</name>
</gene>
<feature type="transmembrane region" description="Helical" evidence="1">
    <location>
        <begin position="6"/>
        <end position="24"/>
    </location>
</feature>
<evidence type="ECO:0000313" key="2">
    <source>
        <dbReference type="EMBL" id="SVE38092.1"/>
    </source>
</evidence>
<protein>
    <submittedName>
        <fullName evidence="2">Uncharacterized protein</fullName>
    </submittedName>
</protein>
<proteinExistence type="predicted"/>
<feature type="non-terminal residue" evidence="2">
    <location>
        <position position="1"/>
    </location>
</feature>